<dbReference type="GO" id="GO:0060320">
    <property type="term" value="P:rejection of self pollen"/>
    <property type="evidence" value="ECO:0007669"/>
    <property type="project" value="UniProtKB-KW"/>
</dbReference>
<dbReference type="STRING" id="35608.A0A2U1PDE3"/>
<evidence type="ECO:0000256" key="3">
    <source>
        <dbReference type="ARBA" id="ARBA00022471"/>
    </source>
</evidence>
<comment type="subcellular location">
    <subcellularLocation>
        <location evidence="1 6">Secreted</location>
    </subcellularLocation>
</comment>
<accession>A0A2U1PDE3</accession>
<keyword evidence="5 6" id="KW-0732">Signal</keyword>
<comment type="similarity">
    <text evidence="2 6">Belongs to the plant self-incompatibility (S1) protein family.</text>
</comment>
<keyword evidence="8" id="KW-1185">Reference proteome</keyword>
<evidence type="ECO:0000256" key="6">
    <source>
        <dbReference type="RuleBase" id="RU367044"/>
    </source>
</evidence>
<dbReference type="EMBL" id="PKPP01001308">
    <property type="protein sequence ID" value="PWA83766.1"/>
    <property type="molecule type" value="Genomic_DNA"/>
</dbReference>
<evidence type="ECO:0000256" key="2">
    <source>
        <dbReference type="ARBA" id="ARBA00005581"/>
    </source>
</evidence>
<dbReference type="Pfam" id="PF05938">
    <property type="entry name" value="Self-incomp_S1"/>
    <property type="match status" value="1"/>
</dbReference>
<comment type="caution">
    <text evidence="7">The sequence shown here is derived from an EMBL/GenBank/DDBJ whole genome shotgun (WGS) entry which is preliminary data.</text>
</comment>
<dbReference type="Proteomes" id="UP000245207">
    <property type="component" value="Unassembled WGS sequence"/>
</dbReference>
<dbReference type="InterPro" id="IPR010264">
    <property type="entry name" value="Self-incomp_S1"/>
</dbReference>
<keyword evidence="4 6" id="KW-0964">Secreted</keyword>
<proteinExistence type="inferred from homology"/>
<keyword evidence="3 6" id="KW-0713">Self-incompatibility</keyword>
<gene>
    <name evidence="7" type="ORF">CTI12_AA117580</name>
</gene>
<evidence type="ECO:0000256" key="4">
    <source>
        <dbReference type="ARBA" id="ARBA00022525"/>
    </source>
</evidence>
<reference evidence="7 8" key="1">
    <citation type="journal article" date="2018" name="Mol. Plant">
        <title>The genome of Artemisia annua provides insight into the evolution of Asteraceae family and artemisinin biosynthesis.</title>
        <authorList>
            <person name="Shen Q."/>
            <person name="Zhang L."/>
            <person name="Liao Z."/>
            <person name="Wang S."/>
            <person name="Yan T."/>
            <person name="Shi P."/>
            <person name="Liu M."/>
            <person name="Fu X."/>
            <person name="Pan Q."/>
            <person name="Wang Y."/>
            <person name="Lv Z."/>
            <person name="Lu X."/>
            <person name="Zhang F."/>
            <person name="Jiang W."/>
            <person name="Ma Y."/>
            <person name="Chen M."/>
            <person name="Hao X."/>
            <person name="Li L."/>
            <person name="Tang Y."/>
            <person name="Lv G."/>
            <person name="Zhou Y."/>
            <person name="Sun X."/>
            <person name="Brodelius P.E."/>
            <person name="Rose J.K.C."/>
            <person name="Tang K."/>
        </authorList>
    </citation>
    <scope>NUCLEOTIDE SEQUENCE [LARGE SCALE GENOMIC DNA]</scope>
    <source>
        <strain evidence="8">cv. Huhao1</strain>
        <tissue evidence="7">Leaf</tissue>
    </source>
</reference>
<evidence type="ECO:0000256" key="5">
    <source>
        <dbReference type="ARBA" id="ARBA00022729"/>
    </source>
</evidence>
<dbReference type="GO" id="GO:0005576">
    <property type="term" value="C:extracellular region"/>
    <property type="evidence" value="ECO:0007669"/>
    <property type="project" value="UniProtKB-SubCell"/>
</dbReference>
<evidence type="ECO:0000313" key="7">
    <source>
        <dbReference type="EMBL" id="PWA83766.1"/>
    </source>
</evidence>
<evidence type="ECO:0000256" key="1">
    <source>
        <dbReference type="ARBA" id="ARBA00004613"/>
    </source>
</evidence>
<dbReference type="AlphaFoldDB" id="A0A2U1PDE3"/>
<evidence type="ECO:0000313" key="8">
    <source>
        <dbReference type="Proteomes" id="UP000245207"/>
    </source>
</evidence>
<feature type="chain" id="PRO_5025094095" description="S-protein homolog" evidence="6">
    <location>
        <begin position="21"/>
        <end position="201"/>
    </location>
</feature>
<dbReference type="PANTHER" id="PTHR31232">
    <property type="match status" value="1"/>
</dbReference>
<name>A0A2U1PDE3_ARTAN</name>
<dbReference type="OrthoDB" id="1938697at2759"/>
<sequence>MNKLFIVFILACTFTSLTHAFCLIGKWHVIVTSDMPDNDLTIQVKSGDEDRGIHTIPFNGTYDWTFCEKFAGGILYFANFWCGSKTQSLHLFDKAIRGICYEQKLGTQHCYWIEVKLSNIESENQVLEKILICKDYGHLLKVAEVLISVSFGRTSQGLRASPQSRGLSFLDRVLGRLDDLRQVEAKYPALLFKQQITAFLK</sequence>
<organism evidence="7 8">
    <name type="scientific">Artemisia annua</name>
    <name type="common">Sweet wormwood</name>
    <dbReference type="NCBI Taxonomy" id="35608"/>
    <lineage>
        <taxon>Eukaryota</taxon>
        <taxon>Viridiplantae</taxon>
        <taxon>Streptophyta</taxon>
        <taxon>Embryophyta</taxon>
        <taxon>Tracheophyta</taxon>
        <taxon>Spermatophyta</taxon>
        <taxon>Magnoliopsida</taxon>
        <taxon>eudicotyledons</taxon>
        <taxon>Gunneridae</taxon>
        <taxon>Pentapetalae</taxon>
        <taxon>asterids</taxon>
        <taxon>campanulids</taxon>
        <taxon>Asterales</taxon>
        <taxon>Asteraceae</taxon>
        <taxon>Asteroideae</taxon>
        <taxon>Anthemideae</taxon>
        <taxon>Artemisiinae</taxon>
        <taxon>Artemisia</taxon>
    </lineage>
</organism>
<protein>
    <recommendedName>
        <fullName evidence="6">S-protein homolog</fullName>
    </recommendedName>
</protein>
<feature type="signal peptide" evidence="6">
    <location>
        <begin position="1"/>
        <end position="20"/>
    </location>
</feature>
<dbReference type="PANTHER" id="PTHR31232:SF172">
    <property type="entry name" value="S-PROTEIN HOMOLOG"/>
    <property type="match status" value="1"/>
</dbReference>